<reference evidence="1" key="1">
    <citation type="submission" date="2014-09" db="EMBL/GenBank/DDBJ databases">
        <authorList>
            <person name="Magalhaes I.L.F."/>
            <person name="Oliveira U."/>
            <person name="Santos F.R."/>
            <person name="Vidigal T.H.D.A."/>
            <person name="Brescovit A.D."/>
            <person name="Santos A.J."/>
        </authorList>
    </citation>
    <scope>NUCLEOTIDE SEQUENCE</scope>
    <source>
        <tissue evidence="1">Shoot tissue taken approximately 20 cm above the soil surface</tissue>
    </source>
</reference>
<name>A0A0A9F0J9_ARUDO</name>
<evidence type="ECO:0000313" key="1">
    <source>
        <dbReference type="EMBL" id="JAE04744.1"/>
    </source>
</evidence>
<protein>
    <submittedName>
        <fullName evidence="1">Uncharacterized protein</fullName>
    </submittedName>
</protein>
<organism evidence="1">
    <name type="scientific">Arundo donax</name>
    <name type="common">Giant reed</name>
    <name type="synonym">Donax arundinaceus</name>
    <dbReference type="NCBI Taxonomy" id="35708"/>
    <lineage>
        <taxon>Eukaryota</taxon>
        <taxon>Viridiplantae</taxon>
        <taxon>Streptophyta</taxon>
        <taxon>Embryophyta</taxon>
        <taxon>Tracheophyta</taxon>
        <taxon>Spermatophyta</taxon>
        <taxon>Magnoliopsida</taxon>
        <taxon>Liliopsida</taxon>
        <taxon>Poales</taxon>
        <taxon>Poaceae</taxon>
        <taxon>PACMAD clade</taxon>
        <taxon>Arundinoideae</taxon>
        <taxon>Arundineae</taxon>
        <taxon>Arundo</taxon>
    </lineage>
</organism>
<reference evidence="1" key="2">
    <citation type="journal article" date="2015" name="Data Brief">
        <title>Shoot transcriptome of the giant reed, Arundo donax.</title>
        <authorList>
            <person name="Barrero R.A."/>
            <person name="Guerrero F.D."/>
            <person name="Moolhuijzen P."/>
            <person name="Goolsby J.A."/>
            <person name="Tidwell J."/>
            <person name="Bellgard S.E."/>
            <person name="Bellgard M.I."/>
        </authorList>
    </citation>
    <scope>NUCLEOTIDE SEQUENCE</scope>
    <source>
        <tissue evidence="1">Shoot tissue taken approximately 20 cm above the soil surface</tissue>
    </source>
</reference>
<sequence length="87" mass="10047">MLLVPFALGFHSRLFDLDDLHMQCVQEMIEIFKDRLASVCDSNMDINRGTHVQSCYLLIHVPEFGVDSVHIAMRSCSQYNHFFLSIV</sequence>
<proteinExistence type="predicted"/>
<dbReference type="AlphaFoldDB" id="A0A0A9F0J9"/>
<accession>A0A0A9F0J9</accession>
<dbReference type="EMBL" id="GBRH01193152">
    <property type="protein sequence ID" value="JAE04744.1"/>
    <property type="molecule type" value="Transcribed_RNA"/>
</dbReference>